<protein>
    <submittedName>
        <fullName evidence="2">Uncharacterized protein</fullName>
    </submittedName>
</protein>
<name>A0A0L0TCD2_ALLM3</name>
<feature type="region of interest" description="Disordered" evidence="1">
    <location>
        <begin position="91"/>
        <end position="117"/>
    </location>
</feature>
<dbReference type="VEuPathDB" id="FungiDB:AMAG_16506"/>
<gene>
    <name evidence="2" type="ORF">AMAG_16506</name>
</gene>
<dbReference type="Pfam" id="PF10257">
    <property type="entry name" value="RAI16-like"/>
    <property type="match status" value="1"/>
</dbReference>
<dbReference type="InterPro" id="IPR019384">
    <property type="entry name" value="FHIP"/>
</dbReference>
<dbReference type="EMBL" id="GG745380">
    <property type="protein sequence ID" value="KNE72463.1"/>
    <property type="molecule type" value="Genomic_DNA"/>
</dbReference>
<dbReference type="AlphaFoldDB" id="A0A0L0TCD2"/>
<keyword evidence="3" id="KW-1185">Reference proteome</keyword>
<reference evidence="2 3" key="1">
    <citation type="submission" date="2009-11" db="EMBL/GenBank/DDBJ databases">
        <title>Annotation of Allomyces macrogynus ATCC 38327.</title>
        <authorList>
            <consortium name="The Broad Institute Genome Sequencing Platform"/>
            <person name="Russ C."/>
            <person name="Cuomo C."/>
            <person name="Burger G."/>
            <person name="Gray M.W."/>
            <person name="Holland P.W.H."/>
            <person name="King N."/>
            <person name="Lang F.B.F."/>
            <person name="Roger A.J."/>
            <person name="Ruiz-Trillo I."/>
            <person name="Young S.K."/>
            <person name="Zeng Q."/>
            <person name="Gargeya S."/>
            <person name="Fitzgerald M."/>
            <person name="Haas B."/>
            <person name="Abouelleil A."/>
            <person name="Alvarado L."/>
            <person name="Arachchi H.M."/>
            <person name="Berlin A."/>
            <person name="Chapman S.B."/>
            <person name="Gearin G."/>
            <person name="Goldberg J."/>
            <person name="Griggs A."/>
            <person name="Gujja S."/>
            <person name="Hansen M."/>
            <person name="Heiman D."/>
            <person name="Howarth C."/>
            <person name="Larimer J."/>
            <person name="Lui A."/>
            <person name="MacDonald P.J.P."/>
            <person name="McCowen C."/>
            <person name="Montmayeur A."/>
            <person name="Murphy C."/>
            <person name="Neiman D."/>
            <person name="Pearson M."/>
            <person name="Priest M."/>
            <person name="Roberts A."/>
            <person name="Saif S."/>
            <person name="Shea T."/>
            <person name="Sisk P."/>
            <person name="Stolte C."/>
            <person name="Sykes S."/>
            <person name="Wortman J."/>
            <person name="Nusbaum C."/>
            <person name="Birren B."/>
        </authorList>
    </citation>
    <scope>NUCLEOTIDE SEQUENCE [LARGE SCALE GENOMIC DNA]</scope>
    <source>
        <strain evidence="2 3">ATCC 38327</strain>
    </source>
</reference>
<evidence type="ECO:0000313" key="2">
    <source>
        <dbReference type="EMBL" id="KNE72463.1"/>
    </source>
</evidence>
<evidence type="ECO:0000313" key="3">
    <source>
        <dbReference type="Proteomes" id="UP000054350"/>
    </source>
</evidence>
<dbReference type="eggNOG" id="KOG3695">
    <property type="taxonomic scope" value="Eukaryota"/>
</dbReference>
<accession>A0A0L0TCD2</accession>
<reference evidence="3" key="2">
    <citation type="submission" date="2009-11" db="EMBL/GenBank/DDBJ databases">
        <title>The Genome Sequence of Allomyces macrogynus strain ATCC 38327.</title>
        <authorList>
            <consortium name="The Broad Institute Genome Sequencing Platform"/>
            <person name="Russ C."/>
            <person name="Cuomo C."/>
            <person name="Shea T."/>
            <person name="Young S.K."/>
            <person name="Zeng Q."/>
            <person name="Koehrsen M."/>
            <person name="Haas B."/>
            <person name="Borodovsky M."/>
            <person name="Guigo R."/>
            <person name="Alvarado L."/>
            <person name="Berlin A."/>
            <person name="Borenstein D."/>
            <person name="Chen Z."/>
            <person name="Engels R."/>
            <person name="Freedman E."/>
            <person name="Gellesch M."/>
            <person name="Goldberg J."/>
            <person name="Griggs A."/>
            <person name="Gujja S."/>
            <person name="Heiman D."/>
            <person name="Hepburn T."/>
            <person name="Howarth C."/>
            <person name="Jen D."/>
            <person name="Larson L."/>
            <person name="Lewis B."/>
            <person name="Mehta T."/>
            <person name="Park D."/>
            <person name="Pearson M."/>
            <person name="Roberts A."/>
            <person name="Saif S."/>
            <person name="Shenoy N."/>
            <person name="Sisk P."/>
            <person name="Stolte C."/>
            <person name="Sykes S."/>
            <person name="Walk T."/>
            <person name="White J."/>
            <person name="Yandava C."/>
            <person name="Burger G."/>
            <person name="Gray M.W."/>
            <person name="Holland P.W.H."/>
            <person name="King N."/>
            <person name="Lang F.B.F."/>
            <person name="Roger A.J."/>
            <person name="Ruiz-Trillo I."/>
            <person name="Lander E."/>
            <person name="Nusbaum C."/>
        </authorList>
    </citation>
    <scope>NUCLEOTIDE SEQUENCE [LARGE SCALE GENOMIC DNA]</scope>
    <source>
        <strain evidence="3">ATCC 38327</strain>
    </source>
</reference>
<proteinExistence type="predicted"/>
<dbReference type="OrthoDB" id="5350595at2759"/>
<dbReference type="Proteomes" id="UP000054350">
    <property type="component" value="Unassembled WGS sequence"/>
</dbReference>
<organism evidence="2 3">
    <name type="scientific">Allomyces macrogynus (strain ATCC 38327)</name>
    <name type="common">Allomyces javanicus var. macrogynus</name>
    <dbReference type="NCBI Taxonomy" id="578462"/>
    <lineage>
        <taxon>Eukaryota</taxon>
        <taxon>Fungi</taxon>
        <taxon>Fungi incertae sedis</taxon>
        <taxon>Blastocladiomycota</taxon>
        <taxon>Blastocladiomycetes</taxon>
        <taxon>Blastocladiales</taxon>
        <taxon>Blastocladiaceae</taxon>
        <taxon>Allomyces</taxon>
    </lineage>
</organism>
<sequence length="769" mass="83582">MFLFRKTIDFVERAAEVVVPRISPRDDQLKEQWALILAWYRDRGFQWVLASEPSAQHGMSTSMSAMIRPGQLPSPSTSPVDMAQTVTAATLSRARTRSPSASYRAGQFPRGDTESDDQLYSGAIPTLAESGLGTALANILRLIEEELHSASLRSPRSASPTSFTAMSSSTFAFLDRDRDRHAELRGLYGVSRSGSNQSPYDSPTSPTFAQCTNSSLISPGSSQSSLAEQDIGPCLEFTMNNEFLVNLADMGSQDIPIGMTNEVVRFFNVFVTYVEQLNKGSLLPERSVRVPLGHLLTSVHGMIAALRAMASSRLETQRSELELDWLNLVAVVFRSLSRVPINVELLLEQISRDDGDDDDDDDEEMDYDFPLLMQLLDVATRPASAKVGELAMALILGSAEWLVLDAPVQDALATGGFAHTLVEALVDCPALDSMAWFTVINRFLLPFPRSSPVIDAVADALEALFQPRRVLNPVREEEDESLTIDTHVLVPPRLAPSLIPRLIATTIDLHPRLRIALLTCMPTTLLSPSAPSSPAVPSGPTNDDEWTALTTLDLYADLLSSGDAHITLPPSSTTPPTPPTTVAARLIHTGLDLLHARLRKTADPASAVTDTAISILTDVHAAYLARPRVVDAPAVTIVAADVTDLWHAVQLPEPVARRDGSSDSLDAGTVGSPWRSGIVLAMTTVLRGMALARDEGVVWWVFGEAGVLDEEVLARVPFGDRRIAAEFHLEMGLILLVRLAYARYGPGSAAQAEVVRMWRVLCEDADEPD</sequence>
<evidence type="ECO:0000256" key="1">
    <source>
        <dbReference type="SAM" id="MobiDB-lite"/>
    </source>
</evidence>